<dbReference type="eggNOG" id="COG0286">
    <property type="taxonomic scope" value="Bacteria"/>
</dbReference>
<evidence type="ECO:0000313" key="10">
    <source>
        <dbReference type="EMBL" id="AEM70795.1"/>
    </source>
</evidence>
<dbReference type="OrthoDB" id="9814572at2"/>
<evidence type="ECO:0000256" key="1">
    <source>
        <dbReference type="ARBA" id="ARBA00006594"/>
    </source>
</evidence>
<dbReference type="GO" id="GO:0032259">
    <property type="term" value="P:methylation"/>
    <property type="evidence" value="ECO:0007669"/>
    <property type="project" value="UniProtKB-KW"/>
</dbReference>
<dbReference type="PRINTS" id="PR00507">
    <property type="entry name" value="N12N6MTFRASE"/>
</dbReference>
<dbReference type="HOGENOM" id="CLU_018284_5_0_10"/>
<dbReference type="AlphaFoldDB" id="G2PIZ6"/>
<reference evidence="11" key="1">
    <citation type="submission" date="2011-08" db="EMBL/GenBank/DDBJ databases">
        <title>The complete genome of Muricauda ruestringensis DSM 13258.</title>
        <authorList>
            <person name="Lucas S."/>
            <person name="Han J."/>
            <person name="Lapidus A."/>
            <person name="Bruce D."/>
            <person name="Goodwin L."/>
            <person name="Pitluck S."/>
            <person name="Peters L."/>
            <person name="Kyrpides N."/>
            <person name="Mavromatis K."/>
            <person name="Ivanova N."/>
            <person name="Ovchinnikova G."/>
            <person name="Teshima H."/>
            <person name="Detter J.C."/>
            <person name="Tapia R."/>
            <person name="Han C."/>
            <person name="Land M."/>
            <person name="Hauser L."/>
            <person name="Markowitz V."/>
            <person name="Cheng J.-F."/>
            <person name="Hugenholtz P."/>
            <person name="Woyke T."/>
            <person name="Wu D."/>
            <person name="Spring S."/>
            <person name="Schroeder M."/>
            <person name="Brambilla E."/>
            <person name="Klenk H.-P."/>
            <person name="Eisen J.A."/>
        </authorList>
    </citation>
    <scope>NUCLEOTIDE SEQUENCE [LARGE SCALE GENOMIC DNA]</scope>
    <source>
        <strain evidence="11">DSM 13258 / LMG 19739 / B1</strain>
    </source>
</reference>
<reference evidence="10 11" key="2">
    <citation type="journal article" date="2012" name="Stand. Genomic Sci.">
        <title>Complete genome sequence of the facultatively anaerobic, appendaged bacterium Muricauda ruestringensis type strain (B1(T)).</title>
        <authorList>
            <person name="Huntemann M."/>
            <person name="Teshima H."/>
            <person name="Lapidus A."/>
            <person name="Nolan M."/>
            <person name="Lucas S."/>
            <person name="Hammon N."/>
            <person name="Deshpande S."/>
            <person name="Cheng J.F."/>
            <person name="Tapia R."/>
            <person name="Goodwin L.A."/>
            <person name="Pitluck S."/>
            <person name="Liolios K."/>
            <person name="Pagani I."/>
            <person name="Ivanova N."/>
            <person name="Mavromatis K."/>
            <person name="Mikhailova N."/>
            <person name="Pati A."/>
            <person name="Chen A."/>
            <person name="Palaniappan K."/>
            <person name="Land M."/>
            <person name="Hauser L."/>
            <person name="Pan C."/>
            <person name="Brambilla E.M."/>
            <person name="Rohde M."/>
            <person name="Spring S."/>
            <person name="Goker M."/>
            <person name="Detter J.C."/>
            <person name="Bristow J."/>
            <person name="Eisen J.A."/>
            <person name="Markowitz V."/>
            <person name="Hugenholtz P."/>
            <person name="Kyrpides N.C."/>
            <person name="Klenk H.P."/>
            <person name="Woyke T."/>
        </authorList>
    </citation>
    <scope>NUCLEOTIDE SEQUENCE [LARGE SCALE GENOMIC DNA]</scope>
    <source>
        <strain evidence="11">DSM 13258 / LMG 19739 / B1</strain>
    </source>
</reference>
<evidence type="ECO:0000259" key="9">
    <source>
        <dbReference type="Pfam" id="PF12161"/>
    </source>
</evidence>
<accession>G2PIZ6</accession>
<feature type="domain" description="DNA methylase adenine-specific" evidence="8">
    <location>
        <begin position="139"/>
        <end position="406"/>
    </location>
</feature>
<evidence type="ECO:0000256" key="3">
    <source>
        <dbReference type="ARBA" id="ARBA00022603"/>
    </source>
</evidence>
<gene>
    <name evidence="10" type="ordered locus">Murru_1755</name>
</gene>
<keyword evidence="11" id="KW-1185">Reference proteome</keyword>
<dbReference type="Proteomes" id="UP000008908">
    <property type="component" value="Chromosome"/>
</dbReference>
<name>G2PIZ6_ALLRU</name>
<dbReference type="STRING" id="886377.Murru_1755"/>
<dbReference type="InterPro" id="IPR029063">
    <property type="entry name" value="SAM-dependent_MTases_sf"/>
</dbReference>
<evidence type="ECO:0000256" key="4">
    <source>
        <dbReference type="ARBA" id="ARBA00022679"/>
    </source>
</evidence>
<dbReference type="Pfam" id="PF02384">
    <property type="entry name" value="N6_Mtase"/>
    <property type="match status" value="1"/>
</dbReference>
<dbReference type="GO" id="GO:0009007">
    <property type="term" value="F:site-specific DNA-methyltransferase (adenine-specific) activity"/>
    <property type="evidence" value="ECO:0007669"/>
    <property type="project" value="UniProtKB-EC"/>
</dbReference>
<comment type="similarity">
    <text evidence="1">Belongs to the N(4)/N(6)-methyltransferase family.</text>
</comment>
<evidence type="ECO:0000256" key="5">
    <source>
        <dbReference type="ARBA" id="ARBA00022691"/>
    </source>
</evidence>
<dbReference type="InterPro" id="IPR038333">
    <property type="entry name" value="T1MK-like_N_sf"/>
</dbReference>
<dbReference type="Gene3D" id="3.40.50.150">
    <property type="entry name" value="Vaccinia Virus protein VP39"/>
    <property type="match status" value="1"/>
</dbReference>
<keyword evidence="3 10" id="KW-0489">Methyltransferase</keyword>
<organism evidence="10 11">
    <name type="scientific">Allomuricauda ruestringensis (strain DSM 13258 / CIP 107369 / LMG 19739 / B1)</name>
    <name type="common">Muricauda ruestringensis</name>
    <dbReference type="NCBI Taxonomy" id="886377"/>
    <lineage>
        <taxon>Bacteria</taxon>
        <taxon>Pseudomonadati</taxon>
        <taxon>Bacteroidota</taxon>
        <taxon>Flavobacteriia</taxon>
        <taxon>Flavobacteriales</taxon>
        <taxon>Flavobacteriaceae</taxon>
        <taxon>Flagellimonas</taxon>
    </lineage>
</organism>
<dbReference type="SUPFAM" id="SSF53335">
    <property type="entry name" value="S-adenosyl-L-methionine-dependent methyltransferases"/>
    <property type="match status" value="1"/>
</dbReference>
<sequence length="545" mass="61643">MITGEIKSQIDQIWNTFWSGGVTNTITIVEQLTYLIFIKDLDETETRNERMAKRLSKTYTPIFGPNQQDFRWKNLKEMDVTQRHAIFNNSVDGIFPFIRSLGGEKSLFSTYMKDASFGINKASTLDQVMEKLERLDMSNQDIKGDIYEYLLSKLEGGGTAGQFRTPRHIIKLMVEMMQPSLDDVICDPSTGTAGFLVAAKEYIDKHYRITDLDKHSEHINKRMFNGTEFDATMLRIASMNLFLHGVEEPNIVDVDAVSKDNTVSDAYTLILANPPFKGTIDKESIAPSLSNVTKTTKTELLFLALMLRQLKKGGRAAVIVPDGVLFGSGKAFKSIRSEIVKNHKLDGVISLPSGVFQPYSGVSTAILLFTKTDNGGTDMVWFYDMKADGKSLDQKRNLIVDESIFNEFAFAKDLTPEKLAQLAQAHDNFNLPQVLDHYRYLKSDYFGKMHDSNGGLLNVKDIPGNLGSDNFLDGTCSHNFSDRSSQSFLVQVKEIDDNDWDLSINRYKKIVYEEVDYDLPEVILERIKKLNSERSEILKQLSKIN</sequence>
<evidence type="ECO:0000256" key="7">
    <source>
        <dbReference type="ARBA" id="ARBA00047942"/>
    </source>
</evidence>
<dbReference type="GO" id="GO:0003677">
    <property type="term" value="F:DNA binding"/>
    <property type="evidence" value="ECO:0007669"/>
    <property type="project" value="InterPro"/>
</dbReference>
<dbReference type="PANTHER" id="PTHR42933:SF3">
    <property type="entry name" value="TYPE I RESTRICTION ENZYME MJAVIII METHYLASE SUBUNIT"/>
    <property type="match status" value="1"/>
</dbReference>
<dbReference type="RefSeq" id="WP_014033076.1">
    <property type="nucleotide sequence ID" value="NC_015945.1"/>
</dbReference>
<dbReference type="EMBL" id="CP002999">
    <property type="protein sequence ID" value="AEM70795.1"/>
    <property type="molecule type" value="Genomic_DNA"/>
</dbReference>
<dbReference type="PANTHER" id="PTHR42933">
    <property type="entry name" value="SLR6095 PROTEIN"/>
    <property type="match status" value="1"/>
</dbReference>
<feature type="domain" description="N6 adenine-specific DNA methyltransferase N-terminal" evidence="9">
    <location>
        <begin position="6"/>
        <end position="132"/>
    </location>
</feature>
<dbReference type="InterPro" id="IPR051537">
    <property type="entry name" value="DNA_Adenine_Mtase"/>
</dbReference>
<comment type="catalytic activity">
    <reaction evidence="7">
        <text>a 2'-deoxyadenosine in DNA + S-adenosyl-L-methionine = an N(6)-methyl-2'-deoxyadenosine in DNA + S-adenosyl-L-homocysteine + H(+)</text>
        <dbReference type="Rhea" id="RHEA:15197"/>
        <dbReference type="Rhea" id="RHEA-COMP:12418"/>
        <dbReference type="Rhea" id="RHEA-COMP:12419"/>
        <dbReference type="ChEBI" id="CHEBI:15378"/>
        <dbReference type="ChEBI" id="CHEBI:57856"/>
        <dbReference type="ChEBI" id="CHEBI:59789"/>
        <dbReference type="ChEBI" id="CHEBI:90615"/>
        <dbReference type="ChEBI" id="CHEBI:90616"/>
        <dbReference type="EC" id="2.1.1.72"/>
    </reaction>
</comment>
<dbReference type="EC" id="2.1.1.72" evidence="2"/>
<proteinExistence type="inferred from homology"/>
<protein>
    <recommendedName>
        <fullName evidence="2">site-specific DNA-methyltransferase (adenine-specific)</fullName>
        <ecNumber evidence="2">2.1.1.72</ecNumber>
    </recommendedName>
</protein>
<evidence type="ECO:0000259" key="8">
    <source>
        <dbReference type="Pfam" id="PF02384"/>
    </source>
</evidence>
<dbReference type="GO" id="GO:0009307">
    <property type="term" value="P:DNA restriction-modification system"/>
    <property type="evidence" value="ECO:0007669"/>
    <property type="project" value="UniProtKB-KW"/>
</dbReference>
<dbReference type="InterPro" id="IPR022749">
    <property type="entry name" value="D12N6_MeTrfase_N"/>
</dbReference>
<keyword evidence="5" id="KW-0949">S-adenosyl-L-methionine</keyword>
<evidence type="ECO:0000256" key="6">
    <source>
        <dbReference type="ARBA" id="ARBA00022747"/>
    </source>
</evidence>
<dbReference type="Gene3D" id="1.20.1260.30">
    <property type="match status" value="1"/>
</dbReference>
<dbReference type="REBASE" id="39404">
    <property type="entry name" value="M.Mru13258ORF1752P"/>
</dbReference>
<keyword evidence="4" id="KW-0808">Transferase</keyword>
<dbReference type="Pfam" id="PF12161">
    <property type="entry name" value="HsdM_N"/>
    <property type="match status" value="1"/>
</dbReference>
<evidence type="ECO:0000256" key="2">
    <source>
        <dbReference type="ARBA" id="ARBA00011900"/>
    </source>
</evidence>
<dbReference type="KEGG" id="mrs:Murru_1755"/>
<evidence type="ECO:0000313" key="11">
    <source>
        <dbReference type="Proteomes" id="UP000008908"/>
    </source>
</evidence>
<dbReference type="InterPro" id="IPR003356">
    <property type="entry name" value="DNA_methylase_A-5"/>
</dbReference>
<keyword evidence="6" id="KW-0680">Restriction system</keyword>
<dbReference type="GO" id="GO:0008170">
    <property type="term" value="F:N-methyltransferase activity"/>
    <property type="evidence" value="ECO:0007669"/>
    <property type="project" value="InterPro"/>
</dbReference>